<keyword evidence="2" id="KW-1185">Reference proteome</keyword>
<sequence>MFRLEPSDKAGMPFRPLFNEHLNLAKADECMHFVNVASDRLRHQFHSSNKGVGVIVEKARMLCHLPKQAIKKRETL</sequence>
<evidence type="ECO:0000313" key="1">
    <source>
        <dbReference type="EMBL" id="MBB3939471.1"/>
    </source>
</evidence>
<accession>A0A7W6BWX5</accession>
<name>A0A7W6BWX5_9SPHN</name>
<proteinExistence type="predicted"/>
<reference evidence="1 2" key="1">
    <citation type="submission" date="2020-08" db="EMBL/GenBank/DDBJ databases">
        <title>Genomic Encyclopedia of Type Strains, Phase IV (KMG-IV): sequencing the most valuable type-strain genomes for metagenomic binning, comparative biology and taxonomic classification.</title>
        <authorList>
            <person name="Goeker M."/>
        </authorList>
    </citation>
    <scope>NUCLEOTIDE SEQUENCE [LARGE SCALE GENOMIC DNA]</scope>
    <source>
        <strain evidence="1 2">DSM 27568</strain>
    </source>
</reference>
<protein>
    <submittedName>
        <fullName evidence="1">Uncharacterized protein</fullName>
    </submittedName>
</protein>
<organism evidence="1 2">
    <name type="scientific">Novosphingobium fluoreni</name>
    <dbReference type="NCBI Taxonomy" id="1391222"/>
    <lineage>
        <taxon>Bacteria</taxon>
        <taxon>Pseudomonadati</taxon>
        <taxon>Pseudomonadota</taxon>
        <taxon>Alphaproteobacteria</taxon>
        <taxon>Sphingomonadales</taxon>
        <taxon>Sphingomonadaceae</taxon>
        <taxon>Novosphingobium</taxon>
    </lineage>
</organism>
<comment type="caution">
    <text evidence="1">The sequence shown here is derived from an EMBL/GenBank/DDBJ whole genome shotgun (WGS) entry which is preliminary data.</text>
</comment>
<dbReference type="AlphaFoldDB" id="A0A7W6BWX5"/>
<dbReference type="Proteomes" id="UP000561459">
    <property type="component" value="Unassembled WGS sequence"/>
</dbReference>
<gene>
    <name evidence="1" type="ORF">GGR39_001111</name>
</gene>
<dbReference type="EMBL" id="JACIDY010000002">
    <property type="protein sequence ID" value="MBB3939471.1"/>
    <property type="molecule type" value="Genomic_DNA"/>
</dbReference>
<evidence type="ECO:0000313" key="2">
    <source>
        <dbReference type="Proteomes" id="UP000561459"/>
    </source>
</evidence>